<accession>E0SR02</accession>
<keyword evidence="3" id="KW-1185">Reference proteome</keyword>
<gene>
    <name evidence="2" type="ordered locus">Igag_1530</name>
</gene>
<feature type="coiled-coil region" evidence="1">
    <location>
        <begin position="357"/>
        <end position="384"/>
    </location>
</feature>
<dbReference type="Pfam" id="PF04312">
    <property type="entry name" value="DUF460"/>
    <property type="match status" value="1"/>
</dbReference>
<dbReference type="HOGENOM" id="CLU_027052_1_0_2"/>
<organism evidence="2 3">
    <name type="scientific">Ignisphaera aggregans (strain DSM 17230 / JCM 13409 / AQ1.S1)</name>
    <dbReference type="NCBI Taxonomy" id="583356"/>
    <lineage>
        <taxon>Archaea</taxon>
        <taxon>Thermoproteota</taxon>
        <taxon>Thermoprotei</taxon>
        <taxon>Desulfurococcales</taxon>
        <taxon>Desulfurococcaceae</taxon>
        <taxon>Ignisphaera</taxon>
    </lineage>
</organism>
<proteinExistence type="predicted"/>
<dbReference type="Proteomes" id="UP000001304">
    <property type="component" value="Chromosome"/>
</dbReference>
<dbReference type="EMBL" id="CP002098">
    <property type="protein sequence ID" value="ADM28332.1"/>
    <property type="molecule type" value="Genomic_DNA"/>
</dbReference>
<dbReference type="SUPFAM" id="SSF75138">
    <property type="entry name" value="HprK N-terminal domain-like"/>
    <property type="match status" value="1"/>
</dbReference>
<dbReference type="InterPro" id="IPR028979">
    <property type="entry name" value="Ser_kin/Pase_Hpr-like_N_sf"/>
</dbReference>
<dbReference type="PANTHER" id="PTHR40707">
    <property type="entry name" value="POSSIBLE NUCLEASE OF RNASE H FOLD, RUVC/YQGF FAMILY"/>
    <property type="match status" value="1"/>
</dbReference>
<dbReference type="AlphaFoldDB" id="E0SR02"/>
<protein>
    <recommendedName>
        <fullName evidence="4">DUF460 domain-containing protein</fullName>
    </recommendedName>
</protein>
<evidence type="ECO:0000256" key="1">
    <source>
        <dbReference type="SAM" id="Coils"/>
    </source>
</evidence>
<dbReference type="STRING" id="583356.Igag_1530"/>
<evidence type="ECO:0008006" key="4">
    <source>
        <dbReference type="Google" id="ProtNLM"/>
    </source>
</evidence>
<dbReference type="PANTHER" id="PTHR40707:SF1">
    <property type="entry name" value="DUF460 DOMAIN-CONTAINING PROTEIN"/>
    <property type="match status" value="1"/>
</dbReference>
<reference evidence="2 3" key="1">
    <citation type="journal article" date="2010" name="Stand. Genomic Sci.">
        <title>Complete genome sequence of Ignisphaera aggregans type strain (AQ1.S1).</title>
        <authorList>
            <person name="Goker M."/>
            <person name="Held B."/>
            <person name="Lapidus A."/>
            <person name="Nolan M."/>
            <person name="Spring S."/>
            <person name="Yasawong M."/>
            <person name="Lucas S."/>
            <person name="Glavina Del Rio T."/>
            <person name="Tice H."/>
            <person name="Cheng J.F."/>
            <person name="Goodwin L."/>
            <person name="Tapia R."/>
            <person name="Pitluck S."/>
            <person name="Liolios K."/>
            <person name="Ivanova N."/>
            <person name="Mavromatis K."/>
            <person name="Mikhailova N."/>
            <person name="Pati A."/>
            <person name="Chen A."/>
            <person name="Palaniappan K."/>
            <person name="Brambilla E."/>
            <person name="Land M."/>
            <person name="Hauser L."/>
            <person name="Chang Y.J."/>
            <person name="Jeffries C.D."/>
            <person name="Brettin T."/>
            <person name="Detter J.C."/>
            <person name="Han C."/>
            <person name="Rohde M."/>
            <person name="Sikorski J."/>
            <person name="Woyke T."/>
            <person name="Bristow J."/>
            <person name="Eisen J.A."/>
            <person name="Markowitz V."/>
            <person name="Hugenholtz P."/>
            <person name="Kyrpides N.C."/>
            <person name="Klenk H.P."/>
        </authorList>
    </citation>
    <scope>NUCLEOTIDE SEQUENCE [LARGE SCALE GENOMIC DNA]</scope>
    <source>
        <strain evidence="3">DSM 17230 / JCM 13409 / AQ1.S1</strain>
    </source>
</reference>
<evidence type="ECO:0000313" key="3">
    <source>
        <dbReference type="Proteomes" id="UP000001304"/>
    </source>
</evidence>
<sequence length="669" mass="76587">MVKSMRVLGIDIVRGSPLSRTTPPYYSAVIIDENGLVYEAPEIPLKSIIRLILEYKVNRIGLDNIYEIAPTSKSIARILGMFPADVEIYQVTIEDKNFVSLVNQALKIGLDITKKPRPLQTAYICALLALNGIGTIIRGKERKTKIIISKARSVGSGGSSANRFARGMRTAILRATREIKYLLDKASLNYDLVFRRGSGGLDSAVFIVYSDYKTVRKVIKPFEGNDVRIIIKPEYTTIEFVNEKDSRKRPIIVGIDPGMETGIAIIDLSLQNVFLTSSKELDRMEIINLIYNIGIPALIATDKNPPPESVKKIASTIGVPLYIPSHSLSIEEKERLVEIVKNRLDIDIKTVHERDALAAALKAYKTYEKKFIELERKLMDLDIDIDIDEMKLLLLQGKTINEILEHVIETYIESTLNGYGEERARYNYIVNAIEDEEKDRKIRNLENRVKELLKEREVLRNRIHELEQKLSKLEYESKFKGMPINIDDIELNKLRERIKQLQNTIDTLLKEIEENKKRTQFLETMINKLVLSEYVGIPKLRILSVSGIMDVIDLVRATKVILLEEPIIEPDALKLVKELNCIIILQKCEENLKSFLLEHEIPTACNLDKISEINSIVFTSKLDLDSKISEALKEVNLYREKLRKLRYIDSKRLLEIIDEYRKQLLNGSH</sequence>
<feature type="coiled-coil region" evidence="1">
    <location>
        <begin position="435"/>
        <end position="518"/>
    </location>
</feature>
<dbReference type="KEGG" id="iag:Igag_1530"/>
<evidence type="ECO:0000313" key="2">
    <source>
        <dbReference type="EMBL" id="ADM28332.1"/>
    </source>
</evidence>
<name>E0SR02_IGNAA</name>
<keyword evidence="1" id="KW-0175">Coiled coil</keyword>
<dbReference type="BioCyc" id="IAGG583356:GHAH-1521-MONOMER"/>
<dbReference type="InterPro" id="IPR007408">
    <property type="entry name" value="DUF460"/>
</dbReference>